<dbReference type="SUPFAM" id="SSF53850">
    <property type="entry name" value="Periplasmic binding protein-like II"/>
    <property type="match status" value="1"/>
</dbReference>
<dbReference type="PIRSF" id="PIRSF002741">
    <property type="entry name" value="MppA"/>
    <property type="match status" value="1"/>
</dbReference>
<dbReference type="Proteomes" id="UP000219020">
    <property type="component" value="Unassembled WGS sequence"/>
</dbReference>
<evidence type="ECO:0000313" key="3">
    <source>
        <dbReference type="Proteomes" id="UP000219020"/>
    </source>
</evidence>
<dbReference type="GO" id="GO:0043190">
    <property type="term" value="C:ATP-binding cassette (ABC) transporter complex"/>
    <property type="evidence" value="ECO:0007669"/>
    <property type="project" value="InterPro"/>
</dbReference>
<dbReference type="Gene3D" id="3.40.190.10">
    <property type="entry name" value="Periplasmic binding protein-like II"/>
    <property type="match status" value="1"/>
</dbReference>
<dbReference type="InterPro" id="IPR000914">
    <property type="entry name" value="SBP_5_dom"/>
</dbReference>
<protein>
    <submittedName>
        <fullName evidence="2">Peptide transport periplasmic protein SapA</fullName>
    </submittedName>
</protein>
<sequence length="548" mass="61991">MILLHNHWLMRTLYCLLFASLFPLILVGCEDPFSDNSIRNRGFIYCGGGQPNTFNPQLSDGGLTTYTLSSQIFDRLLQFDPVTYQPIPMLAQSWIINPNGTQYTFFLRHNATFQVTDWFIPHQGVTAKDVVFSFKRLISQEHPFHHVSGGKYPWFDSMDFAGLVDNVEALDDYTVLFTLSRPDVSFLSTLATTYAVIHSSEYAKALQQEGKLSRIDTHPVGSGAFYLDEYQPHQIIRLKRHWGYWKGAAPMEQIVYDISIHGTGTLAKLVTRECDVLSSPIASQPSVIEKDPDFVLSYQTGMNVAFLALNTKHPALSSLDVRQAINLAVNRDDIIQSVYYGIGTPATGMLPPMSWAYAEHAKFTFSPRLAISLMTKAGYRHGFSVDLLVPLTPKRFNPNPRKTAELIQSNLAAIGITVNILTQEDINRKKLRDNLDNLDMVLTGWIADNGDPDNFLRPLLSCKAQSTSWNLSNWCNRSFDRFLDAAIITEDRKKRRELYLQAQTILRDRMPIIPIAHGVHYQARNLTLRGMTLSPFGDKSFANVSRNR</sequence>
<evidence type="ECO:0000259" key="1">
    <source>
        <dbReference type="Pfam" id="PF00496"/>
    </source>
</evidence>
<feature type="domain" description="Solute-binding protein family 5" evidence="1">
    <location>
        <begin position="86"/>
        <end position="465"/>
    </location>
</feature>
<dbReference type="InterPro" id="IPR030678">
    <property type="entry name" value="Peptide/Ni-bd"/>
</dbReference>
<dbReference type="CDD" id="cd08493">
    <property type="entry name" value="PBP2_DppA_like"/>
    <property type="match status" value="1"/>
</dbReference>
<name>A0A2A5T7Y2_9GAMM</name>
<dbReference type="NCBIfam" id="NF011689">
    <property type="entry name" value="PRK15109.1"/>
    <property type="match status" value="1"/>
</dbReference>
<dbReference type="EMBL" id="NBYY01000002">
    <property type="protein sequence ID" value="PCS24236.1"/>
    <property type="molecule type" value="Genomic_DNA"/>
</dbReference>
<dbReference type="PANTHER" id="PTHR30290">
    <property type="entry name" value="PERIPLASMIC BINDING COMPONENT OF ABC TRANSPORTER"/>
    <property type="match status" value="1"/>
</dbReference>
<reference evidence="3" key="1">
    <citation type="submission" date="2017-04" db="EMBL/GenBank/DDBJ databases">
        <title>Genome evolution of the luminous symbionts of deep sea anglerfish.</title>
        <authorList>
            <person name="Hendry T.A."/>
        </authorList>
    </citation>
    <scope>NUCLEOTIDE SEQUENCE [LARGE SCALE GENOMIC DNA]</scope>
</reference>
<keyword evidence="3" id="KW-1185">Reference proteome</keyword>
<comment type="caution">
    <text evidence="2">The sequence shown here is derived from an EMBL/GenBank/DDBJ whole genome shotgun (WGS) entry which is preliminary data.</text>
</comment>
<proteinExistence type="predicted"/>
<gene>
    <name evidence="2" type="ORF">BTN49_0054</name>
</gene>
<accession>A0A2A5T7Y2</accession>
<dbReference type="GO" id="GO:0030288">
    <property type="term" value="C:outer membrane-bounded periplasmic space"/>
    <property type="evidence" value="ECO:0007669"/>
    <property type="project" value="UniProtKB-ARBA"/>
</dbReference>
<dbReference type="AlphaFoldDB" id="A0A2A5T7Y2"/>
<organism evidence="2 3">
    <name type="scientific">Candidatus Enterovibrio escicola</name>
    <dbReference type="NCBI Taxonomy" id="1927127"/>
    <lineage>
        <taxon>Bacteria</taxon>
        <taxon>Pseudomonadati</taxon>
        <taxon>Pseudomonadota</taxon>
        <taxon>Gammaproteobacteria</taxon>
        <taxon>Vibrionales</taxon>
        <taxon>Vibrionaceae</taxon>
        <taxon>Enterovibrio</taxon>
    </lineage>
</organism>
<dbReference type="Gene3D" id="3.90.76.10">
    <property type="entry name" value="Dipeptide-binding Protein, Domain 1"/>
    <property type="match status" value="1"/>
</dbReference>
<dbReference type="GO" id="GO:1904680">
    <property type="term" value="F:peptide transmembrane transporter activity"/>
    <property type="evidence" value="ECO:0007669"/>
    <property type="project" value="TreeGrafter"/>
</dbReference>
<evidence type="ECO:0000313" key="2">
    <source>
        <dbReference type="EMBL" id="PCS24236.1"/>
    </source>
</evidence>
<dbReference type="InterPro" id="IPR039424">
    <property type="entry name" value="SBP_5"/>
</dbReference>
<dbReference type="Gene3D" id="3.10.105.10">
    <property type="entry name" value="Dipeptide-binding Protein, Domain 3"/>
    <property type="match status" value="1"/>
</dbReference>
<dbReference type="GO" id="GO:0015833">
    <property type="term" value="P:peptide transport"/>
    <property type="evidence" value="ECO:0007669"/>
    <property type="project" value="TreeGrafter"/>
</dbReference>
<dbReference type="Pfam" id="PF00496">
    <property type="entry name" value="SBP_bac_5"/>
    <property type="match status" value="1"/>
</dbReference>
<dbReference type="PANTHER" id="PTHR30290:SF28">
    <property type="entry name" value="ABC TRANSPORTER PERIPLASMIC-BINDING PROTEIN SAPA-RELATED"/>
    <property type="match status" value="1"/>
</dbReference>